<name>A0A0F9IHR4_9ZZZZ</name>
<protein>
    <recommendedName>
        <fullName evidence="3">Zinc-finger domain-containing protein</fullName>
    </recommendedName>
</protein>
<keyword evidence="1" id="KW-0812">Transmembrane</keyword>
<dbReference type="Gene3D" id="1.10.10.1320">
    <property type="entry name" value="Anti-sigma factor, zinc-finger domain"/>
    <property type="match status" value="1"/>
</dbReference>
<feature type="non-terminal residue" evidence="2">
    <location>
        <position position="180"/>
    </location>
</feature>
<evidence type="ECO:0000256" key="1">
    <source>
        <dbReference type="SAM" id="Phobius"/>
    </source>
</evidence>
<keyword evidence="1" id="KW-1133">Transmembrane helix</keyword>
<sequence>MSHLSDEQLEAVLAGEVGEVAEGEHLLGCNHCRARLAERRAVRSRLRSAFNSVRPGEGFSERLARRLDRSGRPSQAAKVIPLPRMGRLRRALWPALAAAAMLAIAVGAGIYLFPPDIASAAEAELFNLHRHSLSDHAELYASSDPEALARHFKERLGFSVALPRLGAGMSLRGCCVAHFR</sequence>
<reference evidence="2" key="1">
    <citation type="journal article" date="2015" name="Nature">
        <title>Complex archaea that bridge the gap between prokaryotes and eukaryotes.</title>
        <authorList>
            <person name="Spang A."/>
            <person name="Saw J.H."/>
            <person name="Jorgensen S.L."/>
            <person name="Zaremba-Niedzwiedzka K."/>
            <person name="Martijn J."/>
            <person name="Lind A.E."/>
            <person name="van Eijk R."/>
            <person name="Schleper C."/>
            <person name="Guy L."/>
            <person name="Ettema T.J."/>
        </authorList>
    </citation>
    <scope>NUCLEOTIDE SEQUENCE</scope>
</reference>
<evidence type="ECO:0000313" key="2">
    <source>
        <dbReference type="EMBL" id="KKL93345.1"/>
    </source>
</evidence>
<accession>A0A0F9IHR4</accession>
<gene>
    <name evidence="2" type="ORF">LCGC14_1875640</name>
</gene>
<proteinExistence type="predicted"/>
<organism evidence="2">
    <name type="scientific">marine sediment metagenome</name>
    <dbReference type="NCBI Taxonomy" id="412755"/>
    <lineage>
        <taxon>unclassified sequences</taxon>
        <taxon>metagenomes</taxon>
        <taxon>ecological metagenomes</taxon>
    </lineage>
</organism>
<dbReference type="AlphaFoldDB" id="A0A0F9IHR4"/>
<comment type="caution">
    <text evidence="2">The sequence shown here is derived from an EMBL/GenBank/DDBJ whole genome shotgun (WGS) entry which is preliminary data.</text>
</comment>
<evidence type="ECO:0008006" key="3">
    <source>
        <dbReference type="Google" id="ProtNLM"/>
    </source>
</evidence>
<feature type="transmembrane region" description="Helical" evidence="1">
    <location>
        <begin position="91"/>
        <end position="113"/>
    </location>
</feature>
<keyword evidence="1" id="KW-0472">Membrane</keyword>
<dbReference type="EMBL" id="LAZR01019215">
    <property type="protein sequence ID" value="KKL93345.1"/>
    <property type="molecule type" value="Genomic_DNA"/>
</dbReference>
<dbReference type="InterPro" id="IPR041916">
    <property type="entry name" value="Anti_sigma_zinc_sf"/>
</dbReference>